<proteinExistence type="predicted"/>
<evidence type="ECO:0000313" key="3">
    <source>
        <dbReference type="EMBL" id="MBC3810568.1"/>
    </source>
</evidence>
<feature type="signal peptide" evidence="2">
    <location>
        <begin position="1"/>
        <end position="22"/>
    </location>
</feature>
<keyword evidence="4" id="KW-1185">Reference proteome</keyword>
<reference evidence="3 4" key="1">
    <citation type="submission" date="2020-08" db="EMBL/GenBank/DDBJ databases">
        <title>Novel species isolated from subtropical streams in China.</title>
        <authorList>
            <person name="Lu H."/>
        </authorList>
    </citation>
    <scope>NUCLEOTIDE SEQUENCE [LARGE SCALE GENOMIC DNA]</scope>
    <source>
        <strain evidence="3 4">CCTCC AB 2015119</strain>
    </source>
</reference>
<dbReference type="EMBL" id="JACOFT010000001">
    <property type="protein sequence ID" value="MBC3810568.1"/>
    <property type="molecule type" value="Genomic_DNA"/>
</dbReference>
<evidence type="ECO:0000256" key="1">
    <source>
        <dbReference type="SAM" id="MobiDB-lite"/>
    </source>
</evidence>
<feature type="region of interest" description="Disordered" evidence="1">
    <location>
        <begin position="112"/>
        <end position="168"/>
    </location>
</feature>
<name>A0ABR6XCX6_9BURK</name>
<protein>
    <submittedName>
        <fullName evidence="3">Uncharacterized protein</fullName>
    </submittedName>
</protein>
<sequence length="168" mass="19229">MKKIILFAALASSLLSVESASAQNVNLSVQFGQPGFYGQLDVGNFPQPQLIYREPRIVYRSPAPLPPLYLVVPPGHRKHWDKHCSRYDACGRPVYFVTENWYNTQVVPRYRDGQYREPHRDYNNGPNRGYDGRDDRDNREHGRGKDNDRGQGNGRGHDNGHGRGQHND</sequence>
<keyword evidence="2" id="KW-0732">Signal</keyword>
<gene>
    <name evidence="3" type="ORF">H8K26_03870</name>
</gene>
<comment type="caution">
    <text evidence="3">The sequence shown here is derived from an EMBL/GenBank/DDBJ whole genome shotgun (WGS) entry which is preliminary data.</text>
</comment>
<organism evidence="3 4">
    <name type="scientific">Undibacterium aquatile</name>
    <dbReference type="NCBI Taxonomy" id="1537398"/>
    <lineage>
        <taxon>Bacteria</taxon>
        <taxon>Pseudomonadati</taxon>
        <taxon>Pseudomonadota</taxon>
        <taxon>Betaproteobacteria</taxon>
        <taxon>Burkholderiales</taxon>
        <taxon>Oxalobacteraceae</taxon>
        <taxon>Undibacterium</taxon>
    </lineage>
</organism>
<evidence type="ECO:0000313" key="4">
    <source>
        <dbReference type="Proteomes" id="UP000637632"/>
    </source>
</evidence>
<evidence type="ECO:0000256" key="2">
    <source>
        <dbReference type="SAM" id="SignalP"/>
    </source>
</evidence>
<dbReference type="RefSeq" id="WP_186896458.1">
    <property type="nucleotide sequence ID" value="NZ_JACOFT010000001.1"/>
</dbReference>
<feature type="chain" id="PRO_5046578705" evidence="2">
    <location>
        <begin position="23"/>
        <end position="168"/>
    </location>
</feature>
<feature type="compositionally biased region" description="Basic and acidic residues" evidence="1">
    <location>
        <begin position="112"/>
        <end position="122"/>
    </location>
</feature>
<feature type="compositionally biased region" description="Basic and acidic residues" evidence="1">
    <location>
        <begin position="130"/>
        <end position="168"/>
    </location>
</feature>
<accession>A0ABR6XCX6</accession>
<dbReference type="Proteomes" id="UP000637632">
    <property type="component" value="Unassembled WGS sequence"/>
</dbReference>